<dbReference type="InterPro" id="IPR004443">
    <property type="entry name" value="YjeF_N_dom"/>
</dbReference>
<dbReference type="EC" id="5.1.99.6" evidence="6"/>
<comment type="catalytic activity">
    <reaction evidence="19">
        <text>(6S)-NADHX + ADP = AMP + phosphate + NADH + H(+)</text>
        <dbReference type="Rhea" id="RHEA:32223"/>
        <dbReference type="ChEBI" id="CHEBI:15378"/>
        <dbReference type="ChEBI" id="CHEBI:43474"/>
        <dbReference type="ChEBI" id="CHEBI:57945"/>
        <dbReference type="ChEBI" id="CHEBI:64074"/>
        <dbReference type="ChEBI" id="CHEBI:456215"/>
        <dbReference type="ChEBI" id="CHEBI:456216"/>
        <dbReference type="EC" id="4.2.1.136"/>
    </reaction>
</comment>
<evidence type="ECO:0000256" key="18">
    <source>
        <dbReference type="ARBA" id="ARBA00032624"/>
    </source>
</evidence>
<dbReference type="EMBL" id="UINC01000888">
    <property type="protein sequence ID" value="SUZ62789.1"/>
    <property type="molecule type" value="Genomic_DNA"/>
</dbReference>
<feature type="domain" description="YjeF N-terminal" evidence="22">
    <location>
        <begin position="22"/>
        <end position="225"/>
    </location>
</feature>
<dbReference type="Gene3D" id="3.40.1190.20">
    <property type="match status" value="1"/>
</dbReference>
<dbReference type="Pfam" id="PF01256">
    <property type="entry name" value="Carb_kinase"/>
    <property type="match status" value="1"/>
</dbReference>
<dbReference type="HAMAP" id="MF_01966">
    <property type="entry name" value="NADHX_epimerase"/>
    <property type="match status" value="1"/>
</dbReference>
<dbReference type="PANTHER" id="PTHR12592">
    <property type="entry name" value="ATP-DEPENDENT (S)-NAD(P)H-HYDRATE DEHYDRATASE FAMILY MEMBER"/>
    <property type="match status" value="1"/>
</dbReference>
<evidence type="ECO:0000256" key="1">
    <source>
        <dbReference type="ARBA" id="ARBA00000013"/>
    </source>
</evidence>
<comment type="catalytic activity">
    <reaction evidence="2">
        <text>(6R)-NADPHX = (6S)-NADPHX</text>
        <dbReference type="Rhea" id="RHEA:32227"/>
        <dbReference type="ChEBI" id="CHEBI:64076"/>
        <dbReference type="ChEBI" id="CHEBI:64077"/>
        <dbReference type="EC" id="5.1.99.6"/>
    </reaction>
</comment>
<evidence type="ECO:0000256" key="7">
    <source>
        <dbReference type="ARBA" id="ARBA00013129"/>
    </source>
</evidence>
<dbReference type="InterPro" id="IPR030677">
    <property type="entry name" value="Nnr"/>
</dbReference>
<feature type="domain" description="YjeF C-terminal" evidence="21">
    <location>
        <begin position="233"/>
        <end position="507"/>
    </location>
</feature>
<comment type="similarity">
    <text evidence="4">In the N-terminal section; belongs to the NnrE/AIBP family.</text>
</comment>
<evidence type="ECO:0000256" key="3">
    <source>
        <dbReference type="ARBA" id="ARBA00001958"/>
    </source>
</evidence>
<dbReference type="PANTHER" id="PTHR12592:SF0">
    <property type="entry name" value="ATP-DEPENDENT (S)-NAD(P)H-HYDRATE DEHYDRATASE"/>
    <property type="match status" value="1"/>
</dbReference>
<dbReference type="PROSITE" id="PS51383">
    <property type="entry name" value="YJEF_C_3"/>
    <property type="match status" value="1"/>
</dbReference>
<dbReference type="PIRSF" id="PIRSF017184">
    <property type="entry name" value="Nnr"/>
    <property type="match status" value="1"/>
</dbReference>
<keyword evidence="13" id="KW-0520">NAD</keyword>
<dbReference type="PROSITE" id="PS51385">
    <property type="entry name" value="YJEF_N"/>
    <property type="match status" value="1"/>
</dbReference>
<evidence type="ECO:0000256" key="13">
    <source>
        <dbReference type="ARBA" id="ARBA00023027"/>
    </source>
</evidence>
<dbReference type="EC" id="4.2.1.136" evidence="7"/>
<keyword evidence="14" id="KW-0413">Isomerase</keyword>
<dbReference type="Gene3D" id="3.40.50.10260">
    <property type="entry name" value="YjeF N-terminal domain"/>
    <property type="match status" value="1"/>
</dbReference>
<dbReference type="NCBIfam" id="TIGR00196">
    <property type="entry name" value="yjeF_cterm"/>
    <property type="match status" value="1"/>
</dbReference>
<keyword evidence="11" id="KW-0521">NADP</keyword>
<keyword evidence="12" id="KW-0630">Potassium</keyword>
<dbReference type="Pfam" id="PF03853">
    <property type="entry name" value="YjeF_N"/>
    <property type="match status" value="1"/>
</dbReference>
<comment type="catalytic activity">
    <reaction evidence="1">
        <text>(6R)-NADHX = (6S)-NADHX</text>
        <dbReference type="Rhea" id="RHEA:32215"/>
        <dbReference type="ChEBI" id="CHEBI:64074"/>
        <dbReference type="ChEBI" id="CHEBI:64075"/>
        <dbReference type="EC" id="5.1.99.6"/>
    </reaction>
</comment>
<dbReference type="SUPFAM" id="SSF53613">
    <property type="entry name" value="Ribokinase-like"/>
    <property type="match status" value="1"/>
</dbReference>
<comment type="function">
    <text evidence="17">Bifunctional enzyme that catalyzes the epimerization of the S- and R-forms of NAD(P)HX and the dehydration of the S-form of NAD(P)HX at the expense of ADP, which is converted to AMP. This allows the repair of both epimers of NAD(P)HX, a damaged form of NAD(P)H that is a result of enzymatic or heat-dependent hydration.</text>
</comment>
<evidence type="ECO:0000256" key="8">
    <source>
        <dbReference type="ARBA" id="ARBA00022723"/>
    </source>
</evidence>
<comment type="cofactor">
    <cofactor evidence="3">
        <name>K(+)</name>
        <dbReference type="ChEBI" id="CHEBI:29103"/>
    </cofactor>
</comment>
<dbReference type="GO" id="GO:0005524">
    <property type="term" value="F:ATP binding"/>
    <property type="evidence" value="ECO:0007669"/>
    <property type="project" value="UniProtKB-KW"/>
</dbReference>
<reference evidence="23" key="1">
    <citation type="submission" date="2018-05" db="EMBL/GenBank/DDBJ databases">
        <authorList>
            <person name="Lanie J.A."/>
            <person name="Ng W.-L."/>
            <person name="Kazmierczak K.M."/>
            <person name="Andrzejewski T.M."/>
            <person name="Davidsen T.M."/>
            <person name="Wayne K.J."/>
            <person name="Tettelin H."/>
            <person name="Glass J.I."/>
            <person name="Rusch D."/>
            <person name="Podicherti R."/>
            <person name="Tsui H.-C.T."/>
            <person name="Winkler M.E."/>
        </authorList>
    </citation>
    <scope>NUCLEOTIDE SEQUENCE</scope>
</reference>
<keyword evidence="8" id="KW-0479">Metal-binding</keyword>
<dbReference type="HAMAP" id="MF_01965">
    <property type="entry name" value="NADHX_dehydratase"/>
    <property type="match status" value="1"/>
</dbReference>
<evidence type="ECO:0000259" key="22">
    <source>
        <dbReference type="PROSITE" id="PS51385"/>
    </source>
</evidence>
<evidence type="ECO:0000256" key="16">
    <source>
        <dbReference type="ARBA" id="ARBA00023268"/>
    </source>
</evidence>
<sequence length="527" mass="53766">MSSMPLRPFARSRVWAPTAKEAAAFDRDAIERQGVPQAALMECAGRSAAEILDRLFPQGEVLALIGAGNNGGDGLVILRTLHAWGRPVRAVLVADRDPRADLLHGWQIPFETDDGLGHDSGPLDTALRAASVIVDGVLGTGLSGPPRDRQAQAIRAINRSERPVLALDTPSGVNGDTGQIAGEAVDAEVTVALGWPKLGTLLQPGRSKVGRLIAVEIGFPPVPDQVFAAAATTPAWAADNWPRREPDAHKNSVGTLLLVGGCPGMAGAVVMAARAALRAGVGLLRVVSSSENRSIIQESVPEAIFVPSEDVDAVRDAAAASQAVGAGPGLGDGADAGALLAAVLEASEGLPTVLDADALNLASSGAGPGVGKWAANRPVLVTPHLGEMVRLAEVTREGIEEDRIGAARDLAKTTGAVVLLKGLPSIVVPPEGTCLVDTMASSDLASGGMGDVLAGVAASLLAQGVSPDQAGALALYGTGRAASRAALGPSLTPSDVIEQLPVVWTEAGPGISDLDHPFVIFDQDPAR</sequence>
<evidence type="ECO:0000256" key="17">
    <source>
        <dbReference type="ARBA" id="ARBA00025153"/>
    </source>
</evidence>
<dbReference type="InterPro" id="IPR000631">
    <property type="entry name" value="CARKD"/>
</dbReference>
<evidence type="ECO:0000256" key="9">
    <source>
        <dbReference type="ARBA" id="ARBA00022741"/>
    </source>
</evidence>
<dbReference type="NCBIfam" id="TIGR00197">
    <property type="entry name" value="yjeF_nterm"/>
    <property type="match status" value="1"/>
</dbReference>
<evidence type="ECO:0000256" key="20">
    <source>
        <dbReference type="ARBA" id="ARBA00049209"/>
    </source>
</evidence>
<evidence type="ECO:0000256" key="5">
    <source>
        <dbReference type="ARBA" id="ARBA00009524"/>
    </source>
</evidence>
<evidence type="ECO:0000259" key="21">
    <source>
        <dbReference type="PROSITE" id="PS51383"/>
    </source>
</evidence>
<evidence type="ECO:0000256" key="6">
    <source>
        <dbReference type="ARBA" id="ARBA00012228"/>
    </source>
</evidence>
<dbReference type="GO" id="GO:0052856">
    <property type="term" value="F:NAD(P)HX epimerase activity"/>
    <property type="evidence" value="ECO:0007669"/>
    <property type="project" value="UniProtKB-EC"/>
</dbReference>
<organism evidence="23">
    <name type="scientific">marine metagenome</name>
    <dbReference type="NCBI Taxonomy" id="408172"/>
    <lineage>
        <taxon>unclassified sequences</taxon>
        <taxon>metagenomes</taxon>
        <taxon>ecological metagenomes</taxon>
    </lineage>
</organism>
<dbReference type="SUPFAM" id="SSF64153">
    <property type="entry name" value="YjeF N-terminal domain-like"/>
    <property type="match status" value="1"/>
</dbReference>
<evidence type="ECO:0000256" key="19">
    <source>
        <dbReference type="ARBA" id="ARBA00048238"/>
    </source>
</evidence>
<keyword evidence="10" id="KW-0067">ATP-binding</keyword>
<dbReference type="InterPro" id="IPR029056">
    <property type="entry name" value="Ribokinase-like"/>
</dbReference>
<dbReference type="CDD" id="cd01171">
    <property type="entry name" value="YXKO-related"/>
    <property type="match status" value="1"/>
</dbReference>
<name>A0A381P976_9ZZZZ</name>
<proteinExistence type="inferred from homology"/>
<dbReference type="GO" id="GO:0110051">
    <property type="term" value="P:metabolite repair"/>
    <property type="evidence" value="ECO:0007669"/>
    <property type="project" value="TreeGrafter"/>
</dbReference>
<dbReference type="AlphaFoldDB" id="A0A381P976"/>
<accession>A0A381P976</accession>
<dbReference type="GO" id="GO:0052855">
    <property type="term" value="F:ADP-dependent NAD(P)H-hydrate dehydratase activity"/>
    <property type="evidence" value="ECO:0007669"/>
    <property type="project" value="UniProtKB-EC"/>
</dbReference>
<evidence type="ECO:0000256" key="2">
    <source>
        <dbReference type="ARBA" id="ARBA00000909"/>
    </source>
</evidence>
<evidence type="ECO:0000256" key="14">
    <source>
        <dbReference type="ARBA" id="ARBA00023235"/>
    </source>
</evidence>
<evidence type="ECO:0000256" key="4">
    <source>
        <dbReference type="ARBA" id="ARBA00006001"/>
    </source>
</evidence>
<comment type="similarity">
    <text evidence="5">In the C-terminal section; belongs to the NnrD/CARKD family.</text>
</comment>
<evidence type="ECO:0000256" key="10">
    <source>
        <dbReference type="ARBA" id="ARBA00022840"/>
    </source>
</evidence>
<keyword evidence="9" id="KW-0547">Nucleotide-binding</keyword>
<keyword evidence="15" id="KW-0456">Lyase</keyword>
<keyword evidence="16" id="KW-0511">Multifunctional enzyme</keyword>
<evidence type="ECO:0000256" key="12">
    <source>
        <dbReference type="ARBA" id="ARBA00022958"/>
    </source>
</evidence>
<dbReference type="GO" id="GO:0046872">
    <property type="term" value="F:metal ion binding"/>
    <property type="evidence" value="ECO:0007669"/>
    <property type="project" value="UniProtKB-KW"/>
</dbReference>
<evidence type="ECO:0000313" key="23">
    <source>
        <dbReference type="EMBL" id="SUZ62789.1"/>
    </source>
</evidence>
<evidence type="ECO:0000256" key="11">
    <source>
        <dbReference type="ARBA" id="ARBA00022857"/>
    </source>
</evidence>
<comment type="catalytic activity">
    <reaction evidence="20">
        <text>(6S)-NADPHX + ADP = AMP + phosphate + NADPH + H(+)</text>
        <dbReference type="Rhea" id="RHEA:32235"/>
        <dbReference type="ChEBI" id="CHEBI:15378"/>
        <dbReference type="ChEBI" id="CHEBI:43474"/>
        <dbReference type="ChEBI" id="CHEBI:57783"/>
        <dbReference type="ChEBI" id="CHEBI:64076"/>
        <dbReference type="ChEBI" id="CHEBI:456215"/>
        <dbReference type="ChEBI" id="CHEBI:456216"/>
        <dbReference type="EC" id="4.2.1.136"/>
    </reaction>
</comment>
<dbReference type="InterPro" id="IPR036652">
    <property type="entry name" value="YjeF_N_dom_sf"/>
</dbReference>
<evidence type="ECO:0000256" key="15">
    <source>
        <dbReference type="ARBA" id="ARBA00023239"/>
    </source>
</evidence>
<protein>
    <recommendedName>
        <fullName evidence="18">Nicotinamide nucleotide repair protein</fullName>
        <ecNumber evidence="7">4.2.1.136</ecNumber>
        <ecNumber evidence="6">5.1.99.6</ecNumber>
    </recommendedName>
</protein>
<gene>
    <name evidence="23" type="ORF">METZ01_LOCUS15643</name>
</gene>